<dbReference type="PATRIC" id="fig|931089.4.peg.2260"/>
<dbReference type="Pfam" id="PF01638">
    <property type="entry name" value="HxlR"/>
    <property type="match status" value="1"/>
</dbReference>
<dbReference type="AlphaFoldDB" id="A0A0M3QA33"/>
<dbReference type="Proteomes" id="UP000068067">
    <property type="component" value="Chromosome"/>
</dbReference>
<gene>
    <name evidence="5" type="ORF">CDES_11165</name>
</gene>
<evidence type="ECO:0000259" key="4">
    <source>
        <dbReference type="PROSITE" id="PS51118"/>
    </source>
</evidence>
<sequence>MCRRPSESNEISDPWILPVIRDVLCGQGRFDRLRDNLGISEAVLSRQLRDLEDAGLLERKEYKNAFRRHRGYGPPVDPAATRHLG</sequence>
<dbReference type="InterPro" id="IPR036390">
    <property type="entry name" value="WH_DNA-bd_sf"/>
</dbReference>
<name>A0A0M3QA33_9CORY</name>
<accession>A0A0M3QA33</accession>
<dbReference type="SUPFAM" id="SSF46785">
    <property type="entry name" value="Winged helix' DNA-binding domain"/>
    <property type="match status" value="1"/>
</dbReference>
<protein>
    <recommendedName>
        <fullName evidence="4">HTH hxlR-type domain-containing protein</fullName>
    </recommendedName>
</protein>
<keyword evidence="1" id="KW-0805">Transcription regulation</keyword>
<proteinExistence type="predicted"/>
<dbReference type="PROSITE" id="PS51118">
    <property type="entry name" value="HTH_HXLR"/>
    <property type="match status" value="1"/>
</dbReference>
<evidence type="ECO:0000313" key="5">
    <source>
        <dbReference type="EMBL" id="ALC06603.1"/>
    </source>
</evidence>
<keyword evidence="3" id="KW-0804">Transcription</keyword>
<organism evidence="5 6">
    <name type="scientific">Corynebacterium deserti GIMN1.010</name>
    <dbReference type="NCBI Taxonomy" id="931089"/>
    <lineage>
        <taxon>Bacteria</taxon>
        <taxon>Bacillati</taxon>
        <taxon>Actinomycetota</taxon>
        <taxon>Actinomycetes</taxon>
        <taxon>Mycobacteriales</taxon>
        <taxon>Corynebacteriaceae</taxon>
        <taxon>Corynebacterium</taxon>
    </lineage>
</organism>
<dbReference type="PANTHER" id="PTHR33204">
    <property type="entry name" value="TRANSCRIPTIONAL REGULATOR, MARR FAMILY"/>
    <property type="match status" value="1"/>
</dbReference>
<reference evidence="5 6" key="1">
    <citation type="submission" date="2014-08" db="EMBL/GenBank/DDBJ databases">
        <title>Complete genome sequence of Corynebacterium deserti GIMN1.010 (=DSM 45689), isolated from desert sand in western China.</title>
        <authorList>
            <person name="Ruckert C."/>
            <person name="Albersmeier A."/>
            <person name="Kalinowski J."/>
        </authorList>
    </citation>
    <scope>NUCLEOTIDE SEQUENCE [LARGE SCALE GENOMIC DNA]</scope>
    <source>
        <strain evidence="5 6">GIMN1.010</strain>
    </source>
</reference>
<dbReference type="STRING" id="931089.CDES_11165"/>
<dbReference type="InterPro" id="IPR036388">
    <property type="entry name" value="WH-like_DNA-bd_sf"/>
</dbReference>
<keyword evidence="2" id="KW-0238">DNA-binding</keyword>
<dbReference type="EMBL" id="CP009220">
    <property type="protein sequence ID" value="ALC06603.1"/>
    <property type="molecule type" value="Genomic_DNA"/>
</dbReference>
<evidence type="ECO:0000256" key="2">
    <source>
        <dbReference type="ARBA" id="ARBA00023125"/>
    </source>
</evidence>
<dbReference type="InterPro" id="IPR002577">
    <property type="entry name" value="HTH_HxlR"/>
</dbReference>
<evidence type="ECO:0000256" key="3">
    <source>
        <dbReference type="ARBA" id="ARBA00023163"/>
    </source>
</evidence>
<dbReference type="Gene3D" id="1.10.10.10">
    <property type="entry name" value="Winged helix-like DNA-binding domain superfamily/Winged helix DNA-binding domain"/>
    <property type="match status" value="1"/>
</dbReference>
<feature type="domain" description="HTH hxlR-type" evidence="4">
    <location>
        <begin position="2"/>
        <end position="85"/>
    </location>
</feature>
<dbReference type="KEGG" id="cdx:CDES_11165"/>
<keyword evidence="6" id="KW-1185">Reference proteome</keyword>
<evidence type="ECO:0000313" key="6">
    <source>
        <dbReference type="Proteomes" id="UP000068067"/>
    </source>
</evidence>
<evidence type="ECO:0000256" key="1">
    <source>
        <dbReference type="ARBA" id="ARBA00023015"/>
    </source>
</evidence>
<dbReference type="RefSeq" id="WP_082353447.1">
    <property type="nucleotide sequence ID" value="NZ_CP009220.1"/>
</dbReference>
<dbReference type="GO" id="GO:0003677">
    <property type="term" value="F:DNA binding"/>
    <property type="evidence" value="ECO:0007669"/>
    <property type="project" value="UniProtKB-KW"/>
</dbReference>
<dbReference type="OrthoDB" id="9792527at2"/>
<dbReference type="PANTHER" id="PTHR33204:SF18">
    <property type="entry name" value="TRANSCRIPTIONAL REGULATORY PROTEIN"/>
    <property type="match status" value="1"/>
</dbReference>